<protein>
    <submittedName>
        <fullName evidence="1">Uncharacterized protein</fullName>
    </submittedName>
</protein>
<reference evidence="1" key="1">
    <citation type="submission" date="2022-11" db="EMBL/GenBank/DDBJ databases">
        <title>Genome Sequence of Nemania bipapillata.</title>
        <authorList>
            <person name="Buettner E."/>
        </authorList>
    </citation>
    <scope>NUCLEOTIDE SEQUENCE</scope>
    <source>
        <strain evidence="1">CP14</strain>
    </source>
</reference>
<evidence type="ECO:0000313" key="1">
    <source>
        <dbReference type="EMBL" id="KAJ8105366.1"/>
    </source>
</evidence>
<sequence>MAPVTRRAAKAQGTSSTEESTTITQNTTSASKKETLFEEPIVLRSKRNTSSDGNGDGKKTTDESVETATPKSKKSDVRIRDDATNIKSPIEVHIPSSAFKTPRSRFSPVPDSQSSDASDEANQTFEPLSASKQLEEEATQKLASQARLIESGLELTPLAKAAQSARTVSSEKGSEELAPQPTKDEVESEAEHEVTPRPKAAKSKHVVFGDDDDVDKFVAAAAEKQKDVPAANAGDDDSDNQEESDDEAPEAVSTAAAARETLKSARAAIEAAEKYAASTKRKRQARDTLLKQQAKKRKRTEPSKQEQADLSKDDDKEEEDEGRNTKSKRQRRTQTLPDTLPAELLTDSSEDEEDETALKKMVKRPQKINFETAMQVLGAEGKGPRDEVVGSTRYRVLAEQGDQRLAPKLNRSTYRAKEALLRRGRTRVTVNKRKGFFVK</sequence>
<proteinExistence type="predicted"/>
<dbReference type="Proteomes" id="UP001153334">
    <property type="component" value="Unassembled WGS sequence"/>
</dbReference>
<accession>A0ACC2HQN9</accession>
<dbReference type="EMBL" id="JAPESX010003251">
    <property type="protein sequence ID" value="KAJ8105366.1"/>
    <property type="molecule type" value="Genomic_DNA"/>
</dbReference>
<organism evidence="1 2">
    <name type="scientific">Nemania bipapillata</name>
    <dbReference type="NCBI Taxonomy" id="110536"/>
    <lineage>
        <taxon>Eukaryota</taxon>
        <taxon>Fungi</taxon>
        <taxon>Dikarya</taxon>
        <taxon>Ascomycota</taxon>
        <taxon>Pezizomycotina</taxon>
        <taxon>Sordariomycetes</taxon>
        <taxon>Xylariomycetidae</taxon>
        <taxon>Xylariales</taxon>
        <taxon>Xylariaceae</taxon>
        <taxon>Nemania</taxon>
    </lineage>
</organism>
<keyword evidence="2" id="KW-1185">Reference proteome</keyword>
<evidence type="ECO:0000313" key="2">
    <source>
        <dbReference type="Proteomes" id="UP001153334"/>
    </source>
</evidence>
<name>A0ACC2HQN9_9PEZI</name>
<comment type="caution">
    <text evidence="1">The sequence shown here is derived from an EMBL/GenBank/DDBJ whole genome shotgun (WGS) entry which is preliminary data.</text>
</comment>
<gene>
    <name evidence="1" type="ORF">ONZ43_g7453</name>
</gene>